<name>A0A5C3PH23_9APHY</name>
<dbReference type="Proteomes" id="UP000308197">
    <property type="component" value="Unassembled WGS sequence"/>
</dbReference>
<dbReference type="AlphaFoldDB" id="A0A5C3PH23"/>
<feature type="compositionally biased region" description="Acidic residues" evidence="1">
    <location>
        <begin position="481"/>
        <end position="490"/>
    </location>
</feature>
<dbReference type="SUPFAM" id="SSF52047">
    <property type="entry name" value="RNI-like"/>
    <property type="match status" value="1"/>
</dbReference>
<evidence type="ECO:0000256" key="1">
    <source>
        <dbReference type="SAM" id="MobiDB-lite"/>
    </source>
</evidence>
<accession>A0A5C3PH23</accession>
<sequence>MEAHLNLDALLEVFCRTDMSTQSQIMKTCRVLYREGGKQLVRRNVVSLRTEAQLASFLLFMRADGLSRMPYIRALTVGSKGHKSSQAIEWLVELFAELVACASGLQKLSYHCVHKNPAMDGRLAAHIASMTTLTVLSVSRMDRPTWAILQHMRSRLTTAQFEFADEEFDDSVPPSDHVDLVHLLEGSRTTLESLTVHGSHFNVITTITGPAYPRMVELDLNLETLWTPVASHYMQTFPNLRFLRIEDSDVSMDGRPAVGSPQCAALRASNRSYQQEYGSWRLLDLFAGQAQHLYPLGLTCRIEHLILYDSDTSDEEVDATILRAMLSDARPTRLDLICSFTVTTFMKEDWVAALIEARTPQIKHLTIKIDIILGDVDDKMERAIDVMYGIVASLSGLTAFHLDISRCFYRPGDPWDTYGHTMDVYAVANRFMEASPSMIAALVTLHYPPRPSVHARAGCPDACNRFFGFEADDAGPRSDDDGSESSEDDSEHSASEGDAEG</sequence>
<evidence type="ECO:0008006" key="4">
    <source>
        <dbReference type="Google" id="ProtNLM"/>
    </source>
</evidence>
<dbReference type="Gene3D" id="3.80.10.10">
    <property type="entry name" value="Ribonuclease Inhibitor"/>
    <property type="match status" value="1"/>
</dbReference>
<organism evidence="2 3">
    <name type="scientific">Polyporus arcularius HHB13444</name>
    <dbReference type="NCBI Taxonomy" id="1314778"/>
    <lineage>
        <taxon>Eukaryota</taxon>
        <taxon>Fungi</taxon>
        <taxon>Dikarya</taxon>
        <taxon>Basidiomycota</taxon>
        <taxon>Agaricomycotina</taxon>
        <taxon>Agaricomycetes</taxon>
        <taxon>Polyporales</taxon>
        <taxon>Polyporaceae</taxon>
        <taxon>Polyporus</taxon>
    </lineage>
</organism>
<evidence type="ECO:0000313" key="2">
    <source>
        <dbReference type="EMBL" id="TFK89045.1"/>
    </source>
</evidence>
<proteinExistence type="predicted"/>
<gene>
    <name evidence="2" type="ORF">K466DRAFT_661880</name>
</gene>
<reference evidence="2 3" key="1">
    <citation type="journal article" date="2019" name="Nat. Ecol. Evol.">
        <title>Megaphylogeny resolves global patterns of mushroom evolution.</title>
        <authorList>
            <person name="Varga T."/>
            <person name="Krizsan K."/>
            <person name="Foldi C."/>
            <person name="Dima B."/>
            <person name="Sanchez-Garcia M."/>
            <person name="Sanchez-Ramirez S."/>
            <person name="Szollosi G.J."/>
            <person name="Szarkandi J.G."/>
            <person name="Papp V."/>
            <person name="Albert L."/>
            <person name="Andreopoulos W."/>
            <person name="Angelini C."/>
            <person name="Antonin V."/>
            <person name="Barry K.W."/>
            <person name="Bougher N.L."/>
            <person name="Buchanan P."/>
            <person name="Buyck B."/>
            <person name="Bense V."/>
            <person name="Catcheside P."/>
            <person name="Chovatia M."/>
            <person name="Cooper J."/>
            <person name="Damon W."/>
            <person name="Desjardin D."/>
            <person name="Finy P."/>
            <person name="Geml J."/>
            <person name="Haridas S."/>
            <person name="Hughes K."/>
            <person name="Justo A."/>
            <person name="Karasinski D."/>
            <person name="Kautmanova I."/>
            <person name="Kiss B."/>
            <person name="Kocsube S."/>
            <person name="Kotiranta H."/>
            <person name="LaButti K.M."/>
            <person name="Lechner B.E."/>
            <person name="Liimatainen K."/>
            <person name="Lipzen A."/>
            <person name="Lukacs Z."/>
            <person name="Mihaltcheva S."/>
            <person name="Morgado L.N."/>
            <person name="Niskanen T."/>
            <person name="Noordeloos M.E."/>
            <person name="Ohm R.A."/>
            <person name="Ortiz-Santana B."/>
            <person name="Ovrebo C."/>
            <person name="Racz N."/>
            <person name="Riley R."/>
            <person name="Savchenko A."/>
            <person name="Shiryaev A."/>
            <person name="Soop K."/>
            <person name="Spirin V."/>
            <person name="Szebenyi C."/>
            <person name="Tomsovsky M."/>
            <person name="Tulloss R.E."/>
            <person name="Uehling J."/>
            <person name="Grigoriev I.V."/>
            <person name="Vagvolgyi C."/>
            <person name="Papp T."/>
            <person name="Martin F.M."/>
            <person name="Miettinen O."/>
            <person name="Hibbett D.S."/>
            <person name="Nagy L.G."/>
        </authorList>
    </citation>
    <scope>NUCLEOTIDE SEQUENCE [LARGE SCALE GENOMIC DNA]</scope>
    <source>
        <strain evidence="2 3">HHB13444</strain>
    </source>
</reference>
<feature type="region of interest" description="Disordered" evidence="1">
    <location>
        <begin position="470"/>
        <end position="501"/>
    </location>
</feature>
<protein>
    <recommendedName>
        <fullName evidence="4">F-box domain-containing protein</fullName>
    </recommendedName>
</protein>
<keyword evidence="3" id="KW-1185">Reference proteome</keyword>
<dbReference type="EMBL" id="ML211090">
    <property type="protein sequence ID" value="TFK89045.1"/>
    <property type="molecule type" value="Genomic_DNA"/>
</dbReference>
<evidence type="ECO:0000313" key="3">
    <source>
        <dbReference type="Proteomes" id="UP000308197"/>
    </source>
</evidence>
<dbReference type="InterPro" id="IPR032675">
    <property type="entry name" value="LRR_dom_sf"/>
</dbReference>
<dbReference type="InParanoid" id="A0A5C3PH23"/>